<reference evidence="1 2" key="1">
    <citation type="submission" date="2019-07" db="EMBL/GenBank/DDBJ databases">
        <title>Georgenia wutianyii sp. nov. and Georgenia *** sp. nov. isolated from plateau pika (Ochotona curzoniae) in the Qinghai-Tibet plateau of China.</title>
        <authorList>
            <person name="Tian Z."/>
        </authorList>
    </citation>
    <scope>NUCLEOTIDE SEQUENCE [LARGE SCALE GENOMIC DNA]</scope>
    <source>
        <strain evidence="1 2">Z446</strain>
    </source>
</reference>
<protein>
    <submittedName>
        <fullName evidence="1">Pyridoxamine 5'-phosphate oxidase family protein</fullName>
    </submittedName>
</protein>
<organism evidence="1 2">
    <name type="scientific">Georgenia yuyongxinii</name>
    <dbReference type="NCBI Taxonomy" id="2589797"/>
    <lineage>
        <taxon>Bacteria</taxon>
        <taxon>Bacillati</taxon>
        <taxon>Actinomycetota</taxon>
        <taxon>Actinomycetes</taxon>
        <taxon>Micrococcales</taxon>
        <taxon>Bogoriellaceae</taxon>
        <taxon>Georgenia</taxon>
    </lineage>
</organism>
<dbReference type="InterPro" id="IPR024747">
    <property type="entry name" value="Pyridox_Oxase-rel"/>
</dbReference>
<name>A0A552WTI9_9MICO</name>
<dbReference type="Gene3D" id="2.30.110.10">
    <property type="entry name" value="Electron Transport, Fmn-binding Protein, Chain A"/>
    <property type="match status" value="1"/>
</dbReference>
<dbReference type="Pfam" id="PF12900">
    <property type="entry name" value="Pyridox_ox_2"/>
    <property type="match status" value="1"/>
</dbReference>
<gene>
    <name evidence="1" type="ORF">FJ693_06755</name>
</gene>
<dbReference type="Proteomes" id="UP000318693">
    <property type="component" value="Unassembled WGS sequence"/>
</dbReference>
<dbReference type="SUPFAM" id="SSF50475">
    <property type="entry name" value="FMN-binding split barrel"/>
    <property type="match status" value="1"/>
</dbReference>
<dbReference type="InterPro" id="IPR012349">
    <property type="entry name" value="Split_barrel_FMN-bd"/>
</dbReference>
<dbReference type="RefSeq" id="WP_143417766.1">
    <property type="nucleotide sequence ID" value="NZ_VJXR01000013.1"/>
</dbReference>
<evidence type="ECO:0000313" key="1">
    <source>
        <dbReference type="EMBL" id="TRW46132.1"/>
    </source>
</evidence>
<sequence>MDYDDGDRIKALTELQCWELVESEDLARLAVSVHDRPDIFPVTYVSHGGKLYVRTAQGSKLLELAINNQVAVEIDNVQEHSATSVVLHGRARRLESEAEIRAAEELPLRTRRQIASPVYIEITPSDVNGRWFDFSPAEAD</sequence>
<keyword evidence="2" id="KW-1185">Reference proteome</keyword>
<comment type="caution">
    <text evidence="1">The sequence shown here is derived from an EMBL/GenBank/DDBJ whole genome shotgun (WGS) entry which is preliminary data.</text>
</comment>
<dbReference type="EMBL" id="VJXR01000013">
    <property type="protein sequence ID" value="TRW46132.1"/>
    <property type="molecule type" value="Genomic_DNA"/>
</dbReference>
<proteinExistence type="predicted"/>
<accession>A0A552WTI9</accession>
<dbReference type="AlphaFoldDB" id="A0A552WTI9"/>
<evidence type="ECO:0000313" key="2">
    <source>
        <dbReference type="Proteomes" id="UP000318693"/>
    </source>
</evidence>